<dbReference type="OrthoDB" id="6626714at2759"/>
<name>A0A4C1YGF4_EUMVA</name>
<protein>
    <submittedName>
        <fullName evidence="2">Uncharacterized protein</fullName>
    </submittedName>
</protein>
<reference evidence="2 3" key="1">
    <citation type="journal article" date="2019" name="Commun. Biol.">
        <title>The bagworm genome reveals a unique fibroin gene that provides high tensile strength.</title>
        <authorList>
            <person name="Kono N."/>
            <person name="Nakamura H."/>
            <person name="Ohtoshi R."/>
            <person name="Tomita M."/>
            <person name="Numata K."/>
            <person name="Arakawa K."/>
        </authorList>
    </citation>
    <scope>NUCLEOTIDE SEQUENCE [LARGE SCALE GENOMIC DNA]</scope>
</reference>
<sequence>MIFRDRENYFKIKLDNLFDIAHADAFEKTKTEEEKVFLRRQREPGRPECLGGVDKNLTDKEERDRQRRFEEEERIVRKRDLTVIASTSTTNMLECTEHSDEKQILNSELSLPEVPCF</sequence>
<feature type="compositionally biased region" description="Basic and acidic residues" evidence="1">
    <location>
        <begin position="56"/>
        <end position="66"/>
    </location>
</feature>
<dbReference type="AlphaFoldDB" id="A0A4C1YGF4"/>
<comment type="caution">
    <text evidence="2">The sequence shown here is derived from an EMBL/GenBank/DDBJ whole genome shotgun (WGS) entry which is preliminary data.</text>
</comment>
<dbReference type="Proteomes" id="UP000299102">
    <property type="component" value="Unassembled WGS sequence"/>
</dbReference>
<evidence type="ECO:0000313" key="2">
    <source>
        <dbReference type="EMBL" id="GBP73882.1"/>
    </source>
</evidence>
<organism evidence="2 3">
    <name type="scientific">Eumeta variegata</name>
    <name type="common">Bagworm moth</name>
    <name type="synonym">Eumeta japonica</name>
    <dbReference type="NCBI Taxonomy" id="151549"/>
    <lineage>
        <taxon>Eukaryota</taxon>
        <taxon>Metazoa</taxon>
        <taxon>Ecdysozoa</taxon>
        <taxon>Arthropoda</taxon>
        <taxon>Hexapoda</taxon>
        <taxon>Insecta</taxon>
        <taxon>Pterygota</taxon>
        <taxon>Neoptera</taxon>
        <taxon>Endopterygota</taxon>
        <taxon>Lepidoptera</taxon>
        <taxon>Glossata</taxon>
        <taxon>Ditrysia</taxon>
        <taxon>Tineoidea</taxon>
        <taxon>Psychidae</taxon>
        <taxon>Oiketicinae</taxon>
        <taxon>Eumeta</taxon>
    </lineage>
</organism>
<evidence type="ECO:0000256" key="1">
    <source>
        <dbReference type="SAM" id="MobiDB-lite"/>
    </source>
</evidence>
<dbReference type="EMBL" id="BGZK01001190">
    <property type="protein sequence ID" value="GBP73882.1"/>
    <property type="molecule type" value="Genomic_DNA"/>
</dbReference>
<gene>
    <name evidence="2" type="ORF">EVAR_82711_1</name>
</gene>
<proteinExistence type="predicted"/>
<accession>A0A4C1YGF4</accession>
<evidence type="ECO:0000313" key="3">
    <source>
        <dbReference type="Proteomes" id="UP000299102"/>
    </source>
</evidence>
<keyword evidence="3" id="KW-1185">Reference proteome</keyword>
<feature type="region of interest" description="Disordered" evidence="1">
    <location>
        <begin position="47"/>
        <end position="66"/>
    </location>
</feature>